<dbReference type="EMBL" id="CAJNJA010041419">
    <property type="protein sequence ID" value="CAE7774895.1"/>
    <property type="molecule type" value="Genomic_DNA"/>
</dbReference>
<organism evidence="1 2">
    <name type="scientific">Symbiodinium necroappetens</name>
    <dbReference type="NCBI Taxonomy" id="1628268"/>
    <lineage>
        <taxon>Eukaryota</taxon>
        <taxon>Sar</taxon>
        <taxon>Alveolata</taxon>
        <taxon>Dinophyceae</taxon>
        <taxon>Suessiales</taxon>
        <taxon>Symbiodiniaceae</taxon>
        <taxon>Symbiodinium</taxon>
    </lineage>
</organism>
<name>A0A812YCW2_9DINO</name>
<feature type="non-terminal residue" evidence="1">
    <location>
        <position position="1"/>
    </location>
</feature>
<proteinExistence type="predicted"/>
<protein>
    <submittedName>
        <fullName evidence="1">Uncharacterized protein</fullName>
    </submittedName>
</protein>
<dbReference type="Proteomes" id="UP000601435">
    <property type="component" value="Unassembled WGS sequence"/>
</dbReference>
<keyword evidence="2" id="KW-1185">Reference proteome</keyword>
<reference evidence="1" key="1">
    <citation type="submission" date="2021-02" db="EMBL/GenBank/DDBJ databases">
        <authorList>
            <person name="Dougan E. K."/>
            <person name="Rhodes N."/>
            <person name="Thang M."/>
            <person name="Chan C."/>
        </authorList>
    </citation>
    <scope>NUCLEOTIDE SEQUENCE</scope>
</reference>
<accession>A0A812YCW2</accession>
<evidence type="ECO:0000313" key="2">
    <source>
        <dbReference type="Proteomes" id="UP000601435"/>
    </source>
</evidence>
<sequence>LHEMPLPWFHQVQSVLWPEKDSPHADILTSEEVAVICENYRKGGSVRELAKKFWEAQTAVRSWASIQSWVLRCGFSFNLDVWTVLTVLRTAWGSPNTREADEV</sequence>
<evidence type="ECO:0000313" key="1">
    <source>
        <dbReference type="EMBL" id="CAE7774895.1"/>
    </source>
</evidence>
<gene>
    <name evidence="1" type="ORF">SNEC2469_LOCUS22667</name>
</gene>
<dbReference type="OrthoDB" id="10396973at2759"/>
<comment type="caution">
    <text evidence="1">The sequence shown here is derived from an EMBL/GenBank/DDBJ whole genome shotgun (WGS) entry which is preliminary data.</text>
</comment>
<dbReference type="AlphaFoldDB" id="A0A812YCW2"/>